<proteinExistence type="predicted"/>
<evidence type="ECO:0000313" key="2">
    <source>
        <dbReference type="EMBL" id="EXY91374.1"/>
    </source>
</evidence>
<protein>
    <submittedName>
        <fullName evidence="2">Putative membrane protein</fullName>
    </submittedName>
</protein>
<dbReference type="AlphaFoldDB" id="A0A015U3N7"/>
<evidence type="ECO:0000313" key="3">
    <source>
        <dbReference type="Proteomes" id="UP000020773"/>
    </source>
</evidence>
<feature type="transmembrane region" description="Helical" evidence="1">
    <location>
        <begin position="12"/>
        <end position="29"/>
    </location>
</feature>
<keyword evidence="1" id="KW-1133">Transmembrane helix</keyword>
<dbReference type="EMBL" id="JGDB01000055">
    <property type="protein sequence ID" value="EXY91374.1"/>
    <property type="molecule type" value="Genomic_DNA"/>
</dbReference>
<accession>A0A015U3N7</accession>
<reference evidence="2 3" key="1">
    <citation type="submission" date="2014-02" db="EMBL/GenBank/DDBJ databases">
        <authorList>
            <person name="Sears C."/>
            <person name="Carroll K."/>
            <person name="Sack B.R."/>
            <person name="Qadri F."/>
            <person name="Myers L.L."/>
            <person name="Chung G.-T."/>
            <person name="Escheverria P."/>
            <person name="Fraser C.M."/>
            <person name="Sadzewicz L."/>
            <person name="Shefchek K.A."/>
            <person name="Tallon L."/>
            <person name="Das S.P."/>
            <person name="Daugherty S."/>
            <person name="Mongodin E.F."/>
        </authorList>
    </citation>
    <scope>NUCLEOTIDE SEQUENCE [LARGE SCALE GENOMIC DNA]</scope>
    <source>
        <strain evidence="3">3998T(B)3</strain>
    </source>
</reference>
<comment type="caution">
    <text evidence="2">The sequence shown here is derived from an EMBL/GenBank/DDBJ whole genome shotgun (WGS) entry which is preliminary data.</text>
</comment>
<sequence>MLFHLLHGQGTILIYIIYVTGIPALRLGTCSKSKDCNYGNQPEEFAIHLLFVYLKLCGTKIIKIIGIINLFSNFVT</sequence>
<evidence type="ECO:0000256" key="1">
    <source>
        <dbReference type="SAM" id="Phobius"/>
    </source>
</evidence>
<keyword evidence="1" id="KW-0472">Membrane</keyword>
<dbReference type="PATRIC" id="fig|1339316.3.peg.1844"/>
<keyword evidence="1" id="KW-0812">Transmembrane</keyword>
<gene>
    <name evidence="2" type="ORF">M125_1909</name>
</gene>
<feature type="transmembrane region" description="Helical" evidence="1">
    <location>
        <begin position="50"/>
        <end position="71"/>
    </location>
</feature>
<dbReference type="Proteomes" id="UP000020773">
    <property type="component" value="Unassembled WGS sequence"/>
</dbReference>
<organism evidence="2 3">
    <name type="scientific">Bacteroides fragilis str. 3998T(B)3</name>
    <dbReference type="NCBI Taxonomy" id="1339316"/>
    <lineage>
        <taxon>Bacteria</taxon>
        <taxon>Pseudomonadati</taxon>
        <taxon>Bacteroidota</taxon>
        <taxon>Bacteroidia</taxon>
        <taxon>Bacteroidales</taxon>
        <taxon>Bacteroidaceae</taxon>
        <taxon>Bacteroides</taxon>
    </lineage>
</organism>
<name>A0A015U3N7_BACFG</name>